<dbReference type="PANTHER" id="PTHR10989:SF16">
    <property type="entry name" value="AT02829P-RELATED"/>
    <property type="match status" value="1"/>
</dbReference>
<feature type="transmembrane region" description="Helical" evidence="5">
    <location>
        <begin position="113"/>
        <end position="130"/>
    </location>
</feature>
<sequence>MPSKRLNLLIVAAGLGVNFYGLYGVKFGLPMVGYGGHFQFLTVVGLLVTTLSFTVRIINLLTGTLGPVYEALTAIATPVEGLISALYWPIVLYDKKMLVPDDTIFDLPLALDISLHLIPTIVCWADFMIFNTKFKRSPIHILAIYAFTMAYFVWVNVCYEHNGYWPYPLFGMFKNDTQRGAFFLGCGWFCSVLYKIIAKGHFNIHLGDKKEAVKNLKDRKSQ</sequence>
<organism evidence="6">
    <name type="scientific">Mucor ambiguus</name>
    <dbReference type="NCBI Taxonomy" id="91626"/>
    <lineage>
        <taxon>Eukaryota</taxon>
        <taxon>Fungi</taxon>
        <taxon>Fungi incertae sedis</taxon>
        <taxon>Mucoromycota</taxon>
        <taxon>Mucoromycotina</taxon>
        <taxon>Mucoromycetes</taxon>
        <taxon>Mucorales</taxon>
        <taxon>Mucorineae</taxon>
        <taxon>Mucoraceae</taxon>
        <taxon>Mucor</taxon>
    </lineage>
</organism>
<evidence type="ECO:0000256" key="1">
    <source>
        <dbReference type="ARBA" id="ARBA00004127"/>
    </source>
</evidence>
<feature type="transmembrane region" description="Helical" evidence="5">
    <location>
        <begin position="71"/>
        <end position="93"/>
    </location>
</feature>
<dbReference type="GO" id="GO:0016020">
    <property type="term" value="C:membrane"/>
    <property type="evidence" value="ECO:0007669"/>
    <property type="project" value="InterPro"/>
</dbReference>
<evidence type="ECO:0000313" key="7">
    <source>
        <dbReference type="Proteomes" id="UP000053815"/>
    </source>
</evidence>
<dbReference type="Pfam" id="PF04750">
    <property type="entry name" value="Far-17a_AIG1"/>
    <property type="match status" value="1"/>
</dbReference>
<accession>A0A0C9MTN4</accession>
<keyword evidence="3 5" id="KW-1133">Transmembrane helix</keyword>
<gene>
    <name evidence="6" type="ORF">MAM1_0400d10322</name>
</gene>
<keyword evidence="4 5" id="KW-0472">Membrane</keyword>
<keyword evidence="7" id="KW-1185">Reference proteome</keyword>
<reference evidence="6" key="1">
    <citation type="submission" date="2014-09" db="EMBL/GenBank/DDBJ databases">
        <title>Draft genome sequence of an oleaginous Mucoromycotina fungus Mucor ambiguus NBRC6742.</title>
        <authorList>
            <person name="Takeda I."/>
            <person name="Yamane N."/>
            <person name="Morita T."/>
            <person name="Tamano K."/>
            <person name="Machida M."/>
            <person name="Baker S."/>
            <person name="Koike H."/>
        </authorList>
    </citation>
    <scope>NUCLEOTIDE SEQUENCE</scope>
    <source>
        <strain evidence="6">NBRC 6742</strain>
    </source>
</reference>
<feature type="transmembrane region" description="Helical" evidence="5">
    <location>
        <begin position="179"/>
        <end position="197"/>
    </location>
</feature>
<evidence type="ECO:0000256" key="5">
    <source>
        <dbReference type="SAM" id="Phobius"/>
    </source>
</evidence>
<dbReference type="AlphaFoldDB" id="A0A0C9MTN4"/>
<dbReference type="Proteomes" id="UP000053815">
    <property type="component" value="Unassembled WGS sequence"/>
</dbReference>
<feature type="transmembrane region" description="Helical" evidence="5">
    <location>
        <begin position="142"/>
        <end position="159"/>
    </location>
</feature>
<evidence type="ECO:0000256" key="4">
    <source>
        <dbReference type="ARBA" id="ARBA00023136"/>
    </source>
</evidence>
<evidence type="ECO:0000256" key="3">
    <source>
        <dbReference type="ARBA" id="ARBA00022989"/>
    </source>
</evidence>
<feature type="transmembrane region" description="Helical" evidence="5">
    <location>
        <begin position="37"/>
        <end position="59"/>
    </location>
</feature>
<proteinExistence type="predicted"/>
<protein>
    <submittedName>
        <fullName evidence="6">Integral membrane protein</fullName>
    </submittedName>
</protein>
<dbReference type="OrthoDB" id="1898221at2759"/>
<dbReference type="GO" id="GO:0012505">
    <property type="term" value="C:endomembrane system"/>
    <property type="evidence" value="ECO:0007669"/>
    <property type="project" value="UniProtKB-SubCell"/>
</dbReference>
<dbReference type="EMBL" id="DF836689">
    <property type="protein sequence ID" value="GAN10774.1"/>
    <property type="molecule type" value="Genomic_DNA"/>
</dbReference>
<dbReference type="InterPro" id="IPR006838">
    <property type="entry name" value="ADTRP_AIG1"/>
</dbReference>
<evidence type="ECO:0000256" key="2">
    <source>
        <dbReference type="ARBA" id="ARBA00022692"/>
    </source>
</evidence>
<keyword evidence="2 5" id="KW-0812">Transmembrane</keyword>
<feature type="transmembrane region" description="Helical" evidence="5">
    <location>
        <begin position="7"/>
        <end position="25"/>
    </location>
</feature>
<evidence type="ECO:0000313" key="6">
    <source>
        <dbReference type="EMBL" id="GAN10774.1"/>
    </source>
</evidence>
<comment type="subcellular location">
    <subcellularLocation>
        <location evidence="1">Endomembrane system</location>
        <topology evidence="1">Multi-pass membrane protein</topology>
    </subcellularLocation>
</comment>
<name>A0A0C9MTN4_9FUNG</name>
<dbReference type="PANTHER" id="PTHR10989">
    <property type="entry name" value="ANDROGEN-INDUCED PROTEIN 1-RELATED"/>
    <property type="match status" value="1"/>
</dbReference>